<keyword evidence="3" id="KW-1185">Reference proteome</keyword>
<organism evidence="2 3">
    <name type="scientific">Arachis hypogaea</name>
    <name type="common">Peanut</name>
    <dbReference type="NCBI Taxonomy" id="3818"/>
    <lineage>
        <taxon>Eukaryota</taxon>
        <taxon>Viridiplantae</taxon>
        <taxon>Streptophyta</taxon>
        <taxon>Embryophyta</taxon>
        <taxon>Tracheophyta</taxon>
        <taxon>Spermatophyta</taxon>
        <taxon>Magnoliopsida</taxon>
        <taxon>eudicotyledons</taxon>
        <taxon>Gunneridae</taxon>
        <taxon>Pentapetalae</taxon>
        <taxon>rosids</taxon>
        <taxon>fabids</taxon>
        <taxon>Fabales</taxon>
        <taxon>Fabaceae</taxon>
        <taxon>Papilionoideae</taxon>
        <taxon>50 kb inversion clade</taxon>
        <taxon>dalbergioids sensu lato</taxon>
        <taxon>Dalbergieae</taxon>
        <taxon>Pterocarpus clade</taxon>
        <taxon>Arachis</taxon>
    </lineage>
</organism>
<gene>
    <name evidence="2" type="ORF">Ahy_A07g032355</name>
</gene>
<protein>
    <submittedName>
        <fullName evidence="2">Uncharacterized protein</fullName>
    </submittedName>
</protein>
<accession>A0A445C6R8</accession>
<evidence type="ECO:0000313" key="3">
    <source>
        <dbReference type="Proteomes" id="UP000289738"/>
    </source>
</evidence>
<feature type="region of interest" description="Disordered" evidence="1">
    <location>
        <begin position="115"/>
        <end position="166"/>
    </location>
</feature>
<feature type="compositionally biased region" description="Basic residues" evidence="1">
    <location>
        <begin position="12"/>
        <end position="31"/>
    </location>
</feature>
<sequence>MLLVMTITKEEKKKKKKKKKRRRRRSKRRICVRKEEGGGVGGGGGGEGPYVYHETIKKNKVKLSNHVKKLPPIIKITYNHHINLIPGQSLWEVSKFNKPPAPKVKRPPKKLKIKRKMNSDEKYGGGKRSRLDIKKNDNTHLKRPAKLPARRGSSPSTSSTTVNPLQGASLATTSRIASLMKFVPTLSFKAPRKKI</sequence>
<evidence type="ECO:0000256" key="1">
    <source>
        <dbReference type="SAM" id="MobiDB-lite"/>
    </source>
</evidence>
<evidence type="ECO:0000313" key="2">
    <source>
        <dbReference type="EMBL" id="RYR46609.1"/>
    </source>
</evidence>
<comment type="caution">
    <text evidence="2">The sequence shown here is derived from an EMBL/GenBank/DDBJ whole genome shotgun (WGS) entry which is preliminary data.</text>
</comment>
<dbReference type="Proteomes" id="UP000289738">
    <property type="component" value="Chromosome A07"/>
</dbReference>
<dbReference type="EMBL" id="SDMP01000007">
    <property type="protein sequence ID" value="RYR46609.1"/>
    <property type="molecule type" value="Genomic_DNA"/>
</dbReference>
<feature type="compositionally biased region" description="Basic and acidic residues" evidence="1">
    <location>
        <begin position="117"/>
        <end position="140"/>
    </location>
</feature>
<proteinExistence type="predicted"/>
<reference evidence="2 3" key="1">
    <citation type="submission" date="2019-01" db="EMBL/GenBank/DDBJ databases">
        <title>Sequencing of cultivated peanut Arachis hypogaea provides insights into genome evolution and oil improvement.</title>
        <authorList>
            <person name="Chen X."/>
        </authorList>
    </citation>
    <scope>NUCLEOTIDE SEQUENCE [LARGE SCALE GENOMIC DNA]</scope>
    <source>
        <strain evidence="3">cv. Fuhuasheng</strain>
        <tissue evidence="2">Leaves</tissue>
    </source>
</reference>
<name>A0A445C6R8_ARAHY</name>
<dbReference type="AlphaFoldDB" id="A0A445C6R8"/>
<feature type="region of interest" description="Disordered" evidence="1">
    <location>
        <begin position="1"/>
        <end position="46"/>
    </location>
</feature>